<keyword evidence="1" id="KW-0732">Signal</keyword>
<dbReference type="Proteomes" id="UP000313645">
    <property type="component" value="Unassembled WGS sequence"/>
</dbReference>
<reference evidence="3 4" key="1">
    <citation type="submission" date="2019-02" db="EMBL/GenBank/DDBJ databases">
        <title>Marinobacter halodurans sp. nov., a marine bacterium isolated from sea tidal flat.</title>
        <authorList>
            <person name="Yoo Y."/>
            <person name="Lee D.W."/>
            <person name="Kim B.S."/>
            <person name="Kim J.-J."/>
        </authorList>
    </citation>
    <scope>NUCLEOTIDE SEQUENCE [LARGE SCALE GENOMIC DNA]</scope>
    <source>
        <strain evidence="3 4">YJ-S3-2</strain>
    </source>
</reference>
<dbReference type="Pfam" id="PF13406">
    <property type="entry name" value="SLT_2"/>
    <property type="match status" value="1"/>
</dbReference>
<sequence>MIMPSRIMGVALGLWAALAPPLAVAGYVETPAGQAFVDEMVRQHGFDRSKLEIWLSGAQRQSSIIEAISHPAEHTLEWREYRRIFIKPARIEKGHAFLQAHADTFARAEQELGVSRYIVAAIIGVETQYGEYAGNYRVLDALTTLAFDYPPRSTFFRKQLGEFFLMAREQELDPTVLKGSYAGAMGFGQFIPSSYREFAIDFDHDGRADIVNNPVDAIGSVANYFARHGWQAGGPVAEQVTATDYPPSLFTEGLAPKLTVADYKAAGLVPKAAASPETRARLMRVQAEEGQEDWLTYPNFYVITRYNHSQLYAMAVLALSQALAQHPDKARG</sequence>
<organism evidence="3 4">
    <name type="scientific">Marinobacter halodurans</name>
    <dbReference type="NCBI Taxonomy" id="2528979"/>
    <lineage>
        <taxon>Bacteria</taxon>
        <taxon>Pseudomonadati</taxon>
        <taxon>Pseudomonadota</taxon>
        <taxon>Gammaproteobacteria</taxon>
        <taxon>Pseudomonadales</taxon>
        <taxon>Marinobacteraceae</taxon>
        <taxon>Marinobacter</taxon>
    </lineage>
</organism>
<dbReference type="NCBIfam" id="TIGR02282">
    <property type="entry name" value="MltB"/>
    <property type="match status" value="1"/>
</dbReference>
<name>A0ABY1ZKQ9_9GAMM</name>
<evidence type="ECO:0000313" key="3">
    <source>
        <dbReference type="EMBL" id="TBW56211.1"/>
    </source>
</evidence>
<dbReference type="InterPro" id="IPR043426">
    <property type="entry name" value="MltB-like"/>
</dbReference>
<gene>
    <name evidence="3" type="primary">mltB</name>
    <name evidence="3" type="ORF">EZI54_09705</name>
</gene>
<feature type="chain" id="PRO_5047468339" evidence="1">
    <location>
        <begin position="26"/>
        <end position="332"/>
    </location>
</feature>
<dbReference type="PANTHER" id="PTHR30163:SF9">
    <property type="entry name" value="MEMBRANE-BOUND LYTIC MUREIN TRANSGLYCOSYLASE B"/>
    <property type="match status" value="1"/>
</dbReference>
<evidence type="ECO:0000259" key="2">
    <source>
        <dbReference type="Pfam" id="PF13406"/>
    </source>
</evidence>
<proteinExistence type="predicted"/>
<evidence type="ECO:0000313" key="4">
    <source>
        <dbReference type="Proteomes" id="UP000313645"/>
    </source>
</evidence>
<dbReference type="Gene3D" id="1.10.8.350">
    <property type="entry name" value="Bacterial muramidase"/>
    <property type="match status" value="1"/>
</dbReference>
<protein>
    <submittedName>
        <fullName evidence="3">Lytic murein transglycosylase B</fullName>
    </submittedName>
</protein>
<keyword evidence="4" id="KW-1185">Reference proteome</keyword>
<evidence type="ECO:0000256" key="1">
    <source>
        <dbReference type="SAM" id="SignalP"/>
    </source>
</evidence>
<feature type="signal peptide" evidence="1">
    <location>
        <begin position="1"/>
        <end position="25"/>
    </location>
</feature>
<dbReference type="Gene3D" id="1.10.530.10">
    <property type="match status" value="1"/>
</dbReference>
<dbReference type="EMBL" id="SJDL01000012">
    <property type="protein sequence ID" value="TBW56211.1"/>
    <property type="molecule type" value="Genomic_DNA"/>
</dbReference>
<dbReference type="SUPFAM" id="SSF53955">
    <property type="entry name" value="Lysozyme-like"/>
    <property type="match status" value="1"/>
</dbReference>
<comment type="caution">
    <text evidence="3">The sequence shown here is derived from an EMBL/GenBank/DDBJ whole genome shotgun (WGS) entry which is preliminary data.</text>
</comment>
<dbReference type="InterPro" id="IPR023346">
    <property type="entry name" value="Lysozyme-like_dom_sf"/>
</dbReference>
<dbReference type="CDD" id="cd13399">
    <property type="entry name" value="Slt35-like"/>
    <property type="match status" value="1"/>
</dbReference>
<dbReference type="PANTHER" id="PTHR30163">
    <property type="entry name" value="MEMBRANE-BOUND LYTIC MUREIN TRANSGLYCOSYLASE B"/>
    <property type="match status" value="1"/>
</dbReference>
<accession>A0ABY1ZKQ9</accession>
<dbReference type="InterPro" id="IPR011757">
    <property type="entry name" value="Lytic_transglycosylase_MltB"/>
</dbReference>
<feature type="domain" description="Transglycosylase SLT" evidence="2">
    <location>
        <begin position="34"/>
        <end position="321"/>
    </location>
</feature>
<dbReference type="InterPro" id="IPR031304">
    <property type="entry name" value="SLT_2"/>
</dbReference>